<keyword evidence="1" id="KW-0812">Transmembrane</keyword>
<feature type="transmembrane region" description="Helical" evidence="1">
    <location>
        <begin position="153"/>
        <end position="176"/>
    </location>
</feature>
<gene>
    <name evidence="3" type="ORF">OGAPHI_004797</name>
</gene>
<evidence type="ECO:0000256" key="2">
    <source>
        <dbReference type="SAM" id="SignalP"/>
    </source>
</evidence>
<comment type="caution">
    <text evidence="3">The sequence shown here is derived from an EMBL/GenBank/DDBJ whole genome shotgun (WGS) entry which is preliminary data.</text>
</comment>
<sequence>MTTLNILIYALCLFSAQITAQRIIGKFELPQAGLADPARAFVRVSNATWTGHYHLNRHGEFSLTGLSVGEYDLALNSLDFALASTNFYTLAVHDDGYDVYQNVPGILASNTPVPLASKLNFSAENVRVKRFADPDQTSGILEMIPFWGVLKQYPMLGVVMGVMVVIALMPTIVGFIDPEFSERVLQAQQQVADNRKPAPPKQ</sequence>
<evidence type="ECO:0000313" key="3">
    <source>
        <dbReference type="EMBL" id="KAH3664083.1"/>
    </source>
</evidence>
<dbReference type="EMBL" id="JAEUBE010000352">
    <property type="protein sequence ID" value="KAH3664083.1"/>
    <property type="molecule type" value="Genomic_DNA"/>
</dbReference>
<dbReference type="OrthoDB" id="3991946at2759"/>
<organism evidence="3 4">
    <name type="scientific">Ogataea philodendri</name>
    <dbReference type="NCBI Taxonomy" id="1378263"/>
    <lineage>
        <taxon>Eukaryota</taxon>
        <taxon>Fungi</taxon>
        <taxon>Dikarya</taxon>
        <taxon>Ascomycota</taxon>
        <taxon>Saccharomycotina</taxon>
        <taxon>Pichiomycetes</taxon>
        <taxon>Pichiales</taxon>
        <taxon>Pichiaceae</taxon>
        <taxon>Ogataea</taxon>
    </lineage>
</organism>
<protein>
    <recommendedName>
        <fullName evidence="5">ER membrane protein complex subunit 7 beta-sandwich domain-containing protein</fullName>
    </recommendedName>
</protein>
<accession>A0A9P8T2R0</accession>
<dbReference type="Proteomes" id="UP000769157">
    <property type="component" value="Unassembled WGS sequence"/>
</dbReference>
<keyword evidence="4" id="KW-1185">Reference proteome</keyword>
<keyword evidence="1" id="KW-1133">Transmembrane helix</keyword>
<keyword evidence="2" id="KW-0732">Signal</keyword>
<feature type="chain" id="PRO_5040512155" description="ER membrane protein complex subunit 7 beta-sandwich domain-containing protein" evidence="2">
    <location>
        <begin position="21"/>
        <end position="202"/>
    </location>
</feature>
<dbReference type="AlphaFoldDB" id="A0A9P8T2R0"/>
<evidence type="ECO:0000256" key="1">
    <source>
        <dbReference type="SAM" id="Phobius"/>
    </source>
</evidence>
<name>A0A9P8T2R0_9ASCO</name>
<evidence type="ECO:0000313" key="4">
    <source>
        <dbReference type="Proteomes" id="UP000769157"/>
    </source>
</evidence>
<feature type="signal peptide" evidence="2">
    <location>
        <begin position="1"/>
        <end position="20"/>
    </location>
</feature>
<dbReference type="GeneID" id="70236762"/>
<reference evidence="3" key="1">
    <citation type="journal article" date="2021" name="Open Biol.">
        <title>Shared evolutionary footprints suggest mitochondrial oxidative damage underlies multiple complex I losses in fungi.</title>
        <authorList>
            <person name="Schikora-Tamarit M.A."/>
            <person name="Marcet-Houben M."/>
            <person name="Nosek J."/>
            <person name="Gabaldon T."/>
        </authorList>
    </citation>
    <scope>NUCLEOTIDE SEQUENCE</scope>
    <source>
        <strain evidence="3">CBS6075</strain>
    </source>
</reference>
<evidence type="ECO:0008006" key="5">
    <source>
        <dbReference type="Google" id="ProtNLM"/>
    </source>
</evidence>
<keyword evidence="1" id="KW-0472">Membrane</keyword>
<proteinExistence type="predicted"/>
<reference evidence="3" key="2">
    <citation type="submission" date="2021-01" db="EMBL/GenBank/DDBJ databases">
        <authorList>
            <person name="Schikora-Tamarit M.A."/>
        </authorList>
    </citation>
    <scope>NUCLEOTIDE SEQUENCE</scope>
    <source>
        <strain evidence="3">CBS6075</strain>
    </source>
</reference>
<dbReference type="RefSeq" id="XP_046060363.1">
    <property type="nucleotide sequence ID" value="XM_046205913.1"/>
</dbReference>